<sequence length="548" mass="62200">MATHQSRRKQHRSRRKRPSGSGKEGTKSSKPSMRTIIILVIVSVLVCMALFHPSLQLHIPTPMDPHTTDSESVVVVVEMQALSPSPVEDDDDGGNSGVAIVLLKCPPSLPYLLVKEYDFSPLLDIVPGYLPLLEETTTSSIPIVSYNNNNNGYDYEQCDGCKTTTLSKISKRQEKDGDDNGNGNPSNLHRRRRRCNRIRGRRGLWRYDAAYANASYYVDTTWIMGKELANGPYNHSSWMWQQPSLEDADDNDNGDYNSYCEEEGGEVELLTREGFCRSVAALNVTRLMVLGDSMEYMRLISFFHIIGEWGTTNVHSHLRPRYRMRYEQSIVCNHSSTGMESNTENASTVSVVFYRTNHLMPLLVETKASNNNETIPPLVLSQQEKGRHQMQQRMGTEKDLKAEYFTCYGIRPKPSLFPDEDGYCPWQKEYLSYDPDRQGRTLLLSGVGPHFHSMPAFKEMFTSFIVSWIDIPVPQMWYGFGPCRQATMDVPKPKLAGGFCGPLGCVLDDRPPPRWTPILHRLHALFAPWPTRLVEPLVLFEFERICGG</sequence>
<gene>
    <name evidence="2" type="ORF">FRACYDRAFT_236602</name>
</gene>
<protein>
    <submittedName>
        <fullName evidence="2">Uncharacterized protein</fullName>
    </submittedName>
</protein>
<name>A0A1E7FJW7_9STRA</name>
<dbReference type="InParanoid" id="A0A1E7FJW7"/>
<accession>A0A1E7FJW7</accession>
<evidence type="ECO:0000313" key="3">
    <source>
        <dbReference type="Proteomes" id="UP000095751"/>
    </source>
</evidence>
<organism evidence="2 3">
    <name type="scientific">Fragilariopsis cylindrus CCMP1102</name>
    <dbReference type="NCBI Taxonomy" id="635003"/>
    <lineage>
        <taxon>Eukaryota</taxon>
        <taxon>Sar</taxon>
        <taxon>Stramenopiles</taxon>
        <taxon>Ochrophyta</taxon>
        <taxon>Bacillariophyta</taxon>
        <taxon>Bacillariophyceae</taxon>
        <taxon>Bacillariophycidae</taxon>
        <taxon>Bacillariales</taxon>
        <taxon>Bacillariaceae</taxon>
        <taxon>Fragilariopsis</taxon>
    </lineage>
</organism>
<dbReference type="KEGG" id="fcy:FRACYDRAFT_236602"/>
<feature type="region of interest" description="Disordered" evidence="1">
    <location>
        <begin position="171"/>
        <end position="192"/>
    </location>
</feature>
<reference evidence="2 3" key="1">
    <citation type="submission" date="2016-09" db="EMBL/GenBank/DDBJ databases">
        <title>Extensive genetic diversity and differential bi-allelic expression allows diatom success in the polar Southern Ocean.</title>
        <authorList>
            <consortium name="DOE Joint Genome Institute"/>
            <person name="Mock T."/>
            <person name="Otillar R.P."/>
            <person name="Strauss J."/>
            <person name="Dupont C."/>
            <person name="Frickenhaus S."/>
            <person name="Maumus F."/>
            <person name="Mcmullan M."/>
            <person name="Sanges R."/>
            <person name="Schmutz J."/>
            <person name="Toseland A."/>
            <person name="Valas R."/>
            <person name="Veluchamy A."/>
            <person name="Ward B.J."/>
            <person name="Allen A."/>
            <person name="Barry K."/>
            <person name="Falciatore A."/>
            <person name="Ferrante M."/>
            <person name="Fortunato A.E."/>
            <person name="Gloeckner G."/>
            <person name="Gruber A."/>
            <person name="Hipkin R."/>
            <person name="Janech M."/>
            <person name="Kroth P."/>
            <person name="Leese F."/>
            <person name="Lindquist E."/>
            <person name="Lyon B.R."/>
            <person name="Martin J."/>
            <person name="Mayer C."/>
            <person name="Parker M."/>
            <person name="Quesneville H."/>
            <person name="Raymond J."/>
            <person name="Uhlig C."/>
            <person name="Valentin K.U."/>
            <person name="Worden A.Z."/>
            <person name="Armbrust E.V."/>
            <person name="Bowler C."/>
            <person name="Green B."/>
            <person name="Moulton V."/>
            <person name="Van Oosterhout C."/>
            <person name="Grigoriev I."/>
        </authorList>
    </citation>
    <scope>NUCLEOTIDE SEQUENCE [LARGE SCALE GENOMIC DNA]</scope>
    <source>
        <strain evidence="2 3">CCMP1102</strain>
    </source>
</reference>
<proteinExistence type="predicted"/>
<dbReference type="EMBL" id="KV784356">
    <property type="protein sequence ID" value="OEU18325.1"/>
    <property type="molecule type" value="Genomic_DNA"/>
</dbReference>
<feature type="compositionally biased region" description="Basic residues" evidence="1">
    <location>
        <begin position="1"/>
        <end position="18"/>
    </location>
</feature>
<dbReference type="AlphaFoldDB" id="A0A1E7FJW7"/>
<evidence type="ECO:0000313" key="2">
    <source>
        <dbReference type="EMBL" id="OEU18325.1"/>
    </source>
</evidence>
<dbReference type="Proteomes" id="UP000095751">
    <property type="component" value="Unassembled WGS sequence"/>
</dbReference>
<keyword evidence="3" id="KW-1185">Reference proteome</keyword>
<evidence type="ECO:0000256" key="1">
    <source>
        <dbReference type="SAM" id="MobiDB-lite"/>
    </source>
</evidence>
<feature type="region of interest" description="Disordered" evidence="1">
    <location>
        <begin position="1"/>
        <end position="30"/>
    </location>
</feature>